<dbReference type="AlphaFoldDB" id="A0A5J5MMG1"/>
<dbReference type="PRINTS" id="PR00689">
    <property type="entry name" value="ACOABINDINGP"/>
</dbReference>
<dbReference type="GO" id="GO:0005783">
    <property type="term" value="C:endoplasmic reticulum"/>
    <property type="evidence" value="ECO:0007669"/>
    <property type="project" value="UniProtKB-SubCell"/>
</dbReference>
<dbReference type="GO" id="GO:0005794">
    <property type="term" value="C:Golgi apparatus"/>
    <property type="evidence" value="ECO:0007669"/>
    <property type="project" value="UniProtKB-SubCell"/>
</dbReference>
<comment type="caution">
    <text evidence="11">The sequence shown here is derived from an EMBL/GenBank/DDBJ whole genome shotgun (WGS) entry which is preliminary data.</text>
</comment>
<dbReference type="PROSITE" id="PS00880">
    <property type="entry name" value="ACB_1"/>
    <property type="match status" value="1"/>
</dbReference>
<protein>
    <recommendedName>
        <fullName evidence="9">Acyl-CoA-binding protein</fullName>
    </recommendedName>
</protein>
<gene>
    <name evidence="11" type="ORF">FD755_009133</name>
</gene>
<keyword evidence="6" id="KW-0333">Golgi apparatus</keyword>
<dbReference type="InterPro" id="IPR035984">
    <property type="entry name" value="Acyl-CoA-binding_sf"/>
</dbReference>
<organism evidence="11 12">
    <name type="scientific">Muntiacus reevesi</name>
    <name type="common">Reeves' muntjac</name>
    <name type="synonym">Cervus reevesi</name>
    <dbReference type="NCBI Taxonomy" id="9886"/>
    <lineage>
        <taxon>Eukaryota</taxon>
        <taxon>Metazoa</taxon>
        <taxon>Chordata</taxon>
        <taxon>Craniata</taxon>
        <taxon>Vertebrata</taxon>
        <taxon>Euteleostomi</taxon>
        <taxon>Mammalia</taxon>
        <taxon>Eutheria</taxon>
        <taxon>Laurasiatheria</taxon>
        <taxon>Artiodactyla</taxon>
        <taxon>Ruminantia</taxon>
        <taxon>Pecora</taxon>
        <taxon>Cervidae</taxon>
        <taxon>Muntiacinae</taxon>
        <taxon>Muntiacus</taxon>
    </lineage>
</organism>
<reference evidence="11 12" key="1">
    <citation type="submission" date="2019-06" db="EMBL/GenBank/DDBJ databases">
        <title>Discovery of a novel chromosome fission-fusion reversal in muntjac.</title>
        <authorList>
            <person name="Mudd A.B."/>
            <person name="Bredeson J.V."/>
            <person name="Baum R."/>
            <person name="Hockemeyer D."/>
            <person name="Rokhsar D.S."/>
        </authorList>
    </citation>
    <scope>NUCLEOTIDE SEQUENCE [LARGE SCALE GENOMIC DNA]</scope>
    <source>
        <strain evidence="11">UCam_UCB_Mr</strain>
        <tissue evidence="11">Fibroblast cell line</tissue>
    </source>
</reference>
<dbReference type="PROSITE" id="PS51228">
    <property type="entry name" value="ACB_2"/>
    <property type="match status" value="1"/>
</dbReference>
<dbReference type="Proteomes" id="UP000326062">
    <property type="component" value="Chromosome 3"/>
</dbReference>
<name>A0A5J5MMG1_MUNRE</name>
<dbReference type="InterPro" id="IPR000582">
    <property type="entry name" value="Acyl-CoA-binding_protein"/>
</dbReference>
<dbReference type="GO" id="GO:0000062">
    <property type="term" value="F:fatty-acyl-CoA binding"/>
    <property type="evidence" value="ECO:0007669"/>
    <property type="project" value="InterPro"/>
</dbReference>
<evidence type="ECO:0000256" key="7">
    <source>
        <dbReference type="ARBA" id="ARBA00023121"/>
    </source>
</evidence>
<evidence type="ECO:0000313" key="12">
    <source>
        <dbReference type="Proteomes" id="UP000326062"/>
    </source>
</evidence>
<evidence type="ECO:0000256" key="2">
    <source>
        <dbReference type="ARBA" id="ARBA00004555"/>
    </source>
</evidence>
<evidence type="ECO:0000259" key="10">
    <source>
        <dbReference type="PROSITE" id="PS51228"/>
    </source>
</evidence>
<dbReference type="InterPro" id="IPR014352">
    <property type="entry name" value="FERM/acyl-CoA-bd_prot_sf"/>
</dbReference>
<dbReference type="PANTHER" id="PTHR23310">
    <property type="entry name" value="ACYL-COA-BINDING PROTEIN, ACBP"/>
    <property type="match status" value="1"/>
</dbReference>
<evidence type="ECO:0000256" key="8">
    <source>
        <dbReference type="ARBA" id="ARBA00023278"/>
    </source>
</evidence>
<evidence type="ECO:0000256" key="4">
    <source>
        <dbReference type="ARBA" id="ARBA00022448"/>
    </source>
</evidence>
<dbReference type="GO" id="GO:0006631">
    <property type="term" value="P:fatty acid metabolic process"/>
    <property type="evidence" value="ECO:0007669"/>
    <property type="project" value="TreeGrafter"/>
</dbReference>
<evidence type="ECO:0000256" key="3">
    <source>
        <dbReference type="ARBA" id="ARBA00005567"/>
    </source>
</evidence>
<evidence type="ECO:0000256" key="5">
    <source>
        <dbReference type="ARBA" id="ARBA00022824"/>
    </source>
</evidence>
<evidence type="ECO:0000256" key="6">
    <source>
        <dbReference type="ARBA" id="ARBA00023034"/>
    </source>
</evidence>
<dbReference type="EMBL" id="VCEB01000003">
    <property type="protein sequence ID" value="KAB0381349.1"/>
    <property type="molecule type" value="Genomic_DNA"/>
</dbReference>
<sequence>MSQAEFDKAAEEAKQLKAKPADEEMLFLYSRYKQATVGDVNTDCPLPCFRISVGRLAWDSYHFLIIQFLKEILELTGKKGSLQ</sequence>
<keyword evidence="4" id="KW-0813">Transport</keyword>
<proteinExistence type="inferred from homology"/>
<dbReference type="Gene3D" id="1.20.80.10">
    <property type="match status" value="1"/>
</dbReference>
<dbReference type="PANTHER" id="PTHR23310:SF54">
    <property type="entry name" value="ACYL-COA-BINDING PROTEIN"/>
    <property type="match status" value="1"/>
</dbReference>
<dbReference type="InterPro" id="IPR022408">
    <property type="entry name" value="Acyl-CoA-binding_prot_CS"/>
</dbReference>
<feature type="domain" description="ACB" evidence="10">
    <location>
        <begin position="2"/>
        <end position="83"/>
    </location>
</feature>
<keyword evidence="7" id="KW-0446">Lipid-binding</keyword>
<dbReference type="SUPFAM" id="SSF47027">
    <property type="entry name" value="Acyl-CoA binding protein"/>
    <property type="match status" value="1"/>
</dbReference>
<evidence type="ECO:0000256" key="9">
    <source>
        <dbReference type="ARBA" id="ARBA00039735"/>
    </source>
</evidence>
<dbReference type="Pfam" id="PF00887">
    <property type="entry name" value="ACBP"/>
    <property type="match status" value="1"/>
</dbReference>
<evidence type="ECO:0000313" key="11">
    <source>
        <dbReference type="EMBL" id="KAB0381349.1"/>
    </source>
</evidence>
<comment type="subcellular location">
    <subcellularLocation>
        <location evidence="1">Endoplasmic reticulum</location>
    </subcellularLocation>
    <subcellularLocation>
        <location evidence="2">Golgi apparatus</location>
    </subcellularLocation>
</comment>
<evidence type="ECO:0000256" key="1">
    <source>
        <dbReference type="ARBA" id="ARBA00004240"/>
    </source>
</evidence>
<keyword evidence="8" id="KW-0379">Hydroxylation</keyword>
<accession>A0A5J5MMG1</accession>
<comment type="similarity">
    <text evidence="3">Belongs to the ACBP family.</text>
</comment>
<keyword evidence="12" id="KW-1185">Reference proteome</keyword>
<keyword evidence="5" id="KW-0256">Endoplasmic reticulum</keyword>